<dbReference type="GO" id="GO:0005794">
    <property type="term" value="C:Golgi apparatus"/>
    <property type="evidence" value="ECO:0007669"/>
    <property type="project" value="TreeGrafter"/>
</dbReference>
<dbReference type="Proteomes" id="UP001153555">
    <property type="component" value="Unassembled WGS sequence"/>
</dbReference>
<dbReference type="InterPro" id="IPR036249">
    <property type="entry name" value="Thioredoxin-like_sf"/>
</dbReference>
<dbReference type="OrthoDB" id="1933874at2759"/>
<protein>
    <submittedName>
        <fullName evidence="2">Selenium binding</fullName>
    </submittedName>
</protein>
<dbReference type="SUPFAM" id="SSF52833">
    <property type="entry name" value="Thioredoxin-like"/>
    <property type="match status" value="1"/>
</dbReference>
<dbReference type="EMBL" id="CACSLK010027832">
    <property type="protein sequence ID" value="CAA0831540.1"/>
    <property type="molecule type" value="Genomic_DNA"/>
</dbReference>
<feature type="region of interest" description="Disordered" evidence="1">
    <location>
        <begin position="1"/>
        <end position="76"/>
    </location>
</feature>
<feature type="compositionally biased region" description="Low complexity" evidence="1">
    <location>
        <begin position="15"/>
        <end position="34"/>
    </location>
</feature>
<dbReference type="Gene3D" id="3.40.30.10">
    <property type="entry name" value="Glutaredoxin"/>
    <property type="match status" value="1"/>
</dbReference>
<evidence type="ECO:0000313" key="3">
    <source>
        <dbReference type="Proteomes" id="UP001153555"/>
    </source>
</evidence>
<dbReference type="PANTHER" id="PTHR33638">
    <property type="entry name" value="SELENOPROTEIN H"/>
    <property type="match status" value="1"/>
</dbReference>
<evidence type="ECO:0000256" key="1">
    <source>
        <dbReference type="SAM" id="MobiDB-lite"/>
    </source>
</evidence>
<sequence>MAPKRKPASEPSTPTAARVTRSAARAAVRSTRSRGSALANAAFSDPEPRRRKKSKADEAGPSSAPPAAGAPSSSSAAAAGKTVIIEHCLQCDAYKNTAAQVKSGLEEAVPGVNVLVNPKKPRDGRFEILQEGGDIFVSFQDLESPSVAMQAFDVGEVVSGIAQMIK</sequence>
<name>A0A9N7NM13_STRHE</name>
<gene>
    <name evidence="2" type="ORF">SHERM_26889</name>
</gene>
<dbReference type="InterPro" id="IPR052674">
    <property type="entry name" value="SelWTH-like"/>
</dbReference>
<keyword evidence="3" id="KW-1185">Reference proteome</keyword>
<reference evidence="2" key="1">
    <citation type="submission" date="2019-12" db="EMBL/GenBank/DDBJ databases">
        <authorList>
            <person name="Scholes J."/>
        </authorList>
    </citation>
    <scope>NUCLEOTIDE SEQUENCE</scope>
</reference>
<comment type="caution">
    <text evidence="2">The sequence shown here is derived from an EMBL/GenBank/DDBJ whole genome shotgun (WGS) entry which is preliminary data.</text>
</comment>
<evidence type="ECO:0000313" key="2">
    <source>
        <dbReference type="EMBL" id="CAA0831540.1"/>
    </source>
</evidence>
<feature type="compositionally biased region" description="Low complexity" evidence="1">
    <location>
        <begin position="59"/>
        <end position="76"/>
    </location>
</feature>
<proteinExistence type="predicted"/>
<dbReference type="AlphaFoldDB" id="A0A9N7NM13"/>
<dbReference type="PANTHER" id="PTHR33638:SF1">
    <property type="entry name" value="SELENOPROTEIN H"/>
    <property type="match status" value="1"/>
</dbReference>
<organism evidence="2 3">
    <name type="scientific">Striga hermonthica</name>
    <name type="common">Purple witchweed</name>
    <name type="synonym">Buchnera hermonthica</name>
    <dbReference type="NCBI Taxonomy" id="68872"/>
    <lineage>
        <taxon>Eukaryota</taxon>
        <taxon>Viridiplantae</taxon>
        <taxon>Streptophyta</taxon>
        <taxon>Embryophyta</taxon>
        <taxon>Tracheophyta</taxon>
        <taxon>Spermatophyta</taxon>
        <taxon>Magnoliopsida</taxon>
        <taxon>eudicotyledons</taxon>
        <taxon>Gunneridae</taxon>
        <taxon>Pentapetalae</taxon>
        <taxon>asterids</taxon>
        <taxon>lamiids</taxon>
        <taxon>Lamiales</taxon>
        <taxon>Orobanchaceae</taxon>
        <taxon>Buchnereae</taxon>
        <taxon>Striga</taxon>
    </lineage>
</organism>
<accession>A0A9N7NM13</accession>